<evidence type="ECO:0000256" key="1">
    <source>
        <dbReference type="SAM" id="MobiDB-lite"/>
    </source>
</evidence>
<dbReference type="EMBL" id="KD209600">
    <property type="protein sequence ID" value="EMS52265.1"/>
    <property type="molecule type" value="Genomic_DNA"/>
</dbReference>
<protein>
    <submittedName>
        <fullName evidence="2">Uncharacterized protein</fullName>
    </submittedName>
</protein>
<accession>M7ZIR4</accession>
<proteinExistence type="predicted"/>
<gene>
    <name evidence="2" type="ORF">TRIUR3_26270</name>
</gene>
<name>M7ZIR4_TRIUA</name>
<dbReference type="AlphaFoldDB" id="M7ZIR4"/>
<organism evidence="2">
    <name type="scientific">Triticum urartu</name>
    <name type="common">Red wild einkorn</name>
    <name type="synonym">Crithodium urartu</name>
    <dbReference type="NCBI Taxonomy" id="4572"/>
    <lineage>
        <taxon>Eukaryota</taxon>
        <taxon>Viridiplantae</taxon>
        <taxon>Streptophyta</taxon>
        <taxon>Embryophyta</taxon>
        <taxon>Tracheophyta</taxon>
        <taxon>Spermatophyta</taxon>
        <taxon>Magnoliopsida</taxon>
        <taxon>Liliopsida</taxon>
        <taxon>Poales</taxon>
        <taxon>Poaceae</taxon>
        <taxon>BOP clade</taxon>
        <taxon>Pooideae</taxon>
        <taxon>Triticodae</taxon>
        <taxon>Triticeae</taxon>
        <taxon>Triticinae</taxon>
        <taxon>Triticum</taxon>
    </lineage>
</organism>
<sequence length="69" mass="7768">MTAQKLRFVWEAHMHQEEPSNKHSIGNHPRSELKHAAVDAPAAAACKPCTIERVDERWAEMTADDAVVF</sequence>
<feature type="region of interest" description="Disordered" evidence="1">
    <location>
        <begin position="15"/>
        <end position="36"/>
    </location>
</feature>
<evidence type="ECO:0000313" key="2">
    <source>
        <dbReference type="EMBL" id="EMS52265.1"/>
    </source>
</evidence>
<reference evidence="2" key="1">
    <citation type="journal article" date="2013" name="Nature">
        <title>Draft genome of the wheat A-genome progenitor Triticum urartu.</title>
        <authorList>
            <person name="Ling H.Q."/>
            <person name="Zhao S."/>
            <person name="Liu D."/>
            <person name="Wang J."/>
            <person name="Sun H."/>
            <person name="Zhang C."/>
            <person name="Fan H."/>
            <person name="Li D."/>
            <person name="Dong L."/>
            <person name="Tao Y."/>
            <person name="Gao C."/>
            <person name="Wu H."/>
            <person name="Li Y."/>
            <person name="Cui Y."/>
            <person name="Guo X."/>
            <person name="Zheng S."/>
            <person name="Wang B."/>
            <person name="Yu K."/>
            <person name="Liang Q."/>
            <person name="Yang W."/>
            <person name="Lou X."/>
            <person name="Chen J."/>
            <person name="Feng M."/>
            <person name="Jian J."/>
            <person name="Zhang X."/>
            <person name="Luo G."/>
            <person name="Jiang Y."/>
            <person name="Liu J."/>
            <person name="Wang Z."/>
            <person name="Sha Y."/>
            <person name="Zhang B."/>
            <person name="Wu H."/>
            <person name="Tang D."/>
            <person name="Shen Q."/>
            <person name="Xue P."/>
            <person name="Zou S."/>
            <person name="Wang X."/>
            <person name="Liu X."/>
            <person name="Wang F."/>
            <person name="Yang Y."/>
            <person name="An X."/>
            <person name="Dong Z."/>
            <person name="Zhang K."/>
            <person name="Zhang X."/>
            <person name="Luo M.C."/>
            <person name="Dvorak J."/>
            <person name="Tong Y."/>
            <person name="Wang J."/>
            <person name="Yang H."/>
            <person name="Li Z."/>
            <person name="Wang D."/>
            <person name="Zhang A."/>
            <person name="Wang J."/>
        </authorList>
    </citation>
    <scope>NUCLEOTIDE SEQUENCE</scope>
</reference>